<organism evidence="1 2">
    <name type="scientific">Melastoma candidum</name>
    <dbReference type="NCBI Taxonomy" id="119954"/>
    <lineage>
        <taxon>Eukaryota</taxon>
        <taxon>Viridiplantae</taxon>
        <taxon>Streptophyta</taxon>
        <taxon>Embryophyta</taxon>
        <taxon>Tracheophyta</taxon>
        <taxon>Spermatophyta</taxon>
        <taxon>Magnoliopsida</taxon>
        <taxon>eudicotyledons</taxon>
        <taxon>Gunneridae</taxon>
        <taxon>Pentapetalae</taxon>
        <taxon>rosids</taxon>
        <taxon>malvids</taxon>
        <taxon>Myrtales</taxon>
        <taxon>Melastomataceae</taxon>
        <taxon>Melastomatoideae</taxon>
        <taxon>Melastomateae</taxon>
        <taxon>Melastoma</taxon>
    </lineage>
</organism>
<sequence>MRLSSWTYFLRGLKYSKYDFPRMVSRSEPANPPLSSSKLFLRAAAYRPFALIYAFAILALLYHHTRRLLLSTSTSSSFVILSFLVADLFLAFMWATTESFRLFPLGRREYPENLEKVIRREDFPGVDVFICTADPYKEPPVGVVNTALSVMAYDYPPEKLSVYVSDDGGSEITFFAFAEAAKFARHWLPFCRENKIVERSPEDYFASNQDSGGDSRSYQTIKTMYESMRTKVENSLQRGKVPEDYYSDNEEACKALDQWTPAFTRQDHPSVIEVLLDKDRDQDITGFSMPNLVYVSREKNKSFHHHFKAGALNALVRVSAVMTNAPVILTLDCDMRSNDPGTLLRALCYVCEPDPDVRSKLGYIQFPQRYDGINEGDIYAGEFRRLFQINPMGMKDGPSYVGTGCFFLRRCLFGPPGAPVMPEIPVVGPDHMVVGSVRSKEVLASATRVSTCNYEENTNWGSKMGFRYGSLVEDYYTGYRLQCEGWQTVFCNPERAAFLGGVPITLFDVLNQQKRWTVGLQEVGYSKYSPITFGIRCMGLLMGLSYCFYAFWATWSVPVTIYSLLPQLALFSGVSVFPKVSEPWFALYIFLFVGAYLHDLSDFILSGHGATVRQWWNDQRMWSVRGLTCFLFGMVEFACKSLGISTQGFNITSKTQDEEQSKRYDQGIFDFGAVSPMFVTLGMVAVVNLISLAQGLGHYAAAALGKGSSTGDHAEAAEGLVLQILLAGFVVANCWPIYDAMFLRSDKGRLPVKVTAVSLVLASVLFTACTISRYN</sequence>
<dbReference type="EMBL" id="CM042891">
    <property type="protein sequence ID" value="KAI4302910.1"/>
    <property type="molecule type" value="Genomic_DNA"/>
</dbReference>
<accession>A0ACB9L041</accession>
<keyword evidence="2" id="KW-1185">Reference proteome</keyword>
<reference evidence="2" key="1">
    <citation type="journal article" date="2023" name="Front. Plant Sci.">
        <title>Chromosomal-level genome assembly of Melastoma candidum provides insights into trichome evolution.</title>
        <authorList>
            <person name="Zhong Y."/>
            <person name="Wu W."/>
            <person name="Sun C."/>
            <person name="Zou P."/>
            <person name="Liu Y."/>
            <person name="Dai S."/>
            <person name="Zhou R."/>
        </authorList>
    </citation>
    <scope>NUCLEOTIDE SEQUENCE [LARGE SCALE GENOMIC DNA]</scope>
</reference>
<evidence type="ECO:0000313" key="2">
    <source>
        <dbReference type="Proteomes" id="UP001057402"/>
    </source>
</evidence>
<evidence type="ECO:0000313" key="1">
    <source>
        <dbReference type="EMBL" id="KAI4302910.1"/>
    </source>
</evidence>
<protein>
    <submittedName>
        <fullName evidence="1">Uncharacterized protein</fullName>
    </submittedName>
</protein>
<name>A0ACB9L041_9MYRT</name>
<gene>
    <name evidence="1" type="ORF">MLD38_038603</name>
</gene>
<dbReference type="Proteomes" id="UP001057402">
    <property type="component" value="Chromosome 12"/>
</dbReference>
<comment type="caution">
    <text evidence="1">The sequence shown here is derived from an EMBL/GenBank/DDBJ whole genome shotgun (WGS) entry which is preliminary data.</text>
</comment>
<proteinExistence type="predicted"/>